<dbReference type="GO" id="GO:0005524">
    <property type="term" value="F:ATP binding"/>
    <property type="evidence" value="ECO:0007669"/>
    <property type="project" value="UniProtKB-KW"/>
</dbReference>
<dbReference type="Pfam" id="PF00006">
    <property type="entry name" value="ATP-synt_ab"/>
    <property type="match status" value="1"/>
</dbReference>
<dbReference type="InterPro" id="IPR036378">
    <property type="entry name" value="FAS1_dom_sf"/>
</dbReference>
<dbReference type="PROSITE" id="PS50213">
    <property type="entry name" value="FAS1"/>
    <property type="match status" value="2"/>
</dbReference>
<dbReference type="Pfam" id="PF02469">
    <property type="entry name" value="Fasciclin"/>
    <property type="match status" value="1"/>
</dbReference>
<dbReference type="GO" id="GO:0033180">
    <property type="term" value="C:proton-transporting V-type ATPase, V1 domain"/>
    <property type="evidence" value="ECO:0007669"/>
    <property type="project" value="InterPro"/>
</dbReference>
<proteinExistence type="inferred from homology"/>
<name>A0AAD5VKD6_9AGAR</name>
<comment type="catalytic activity">
    <reaction evidence="9">
        <text>ATP + H2O + 4 H(+)(in) = ADP + phosphate + 5 H(+)(out)</text>
        <dbReference type="Rhea" id="RHEA:57720"/>
        <dbReference type="ChEBI" id="CHEBI:15377"/>
        <dbReference type="ChEBI" id="CHEBI:15378"/>
        <dbReference type="ChEBI" id="CHEBI:30616"/>
        <dbReference type="ChEBI" id="CHEBI:43474"/>
        <dbReference type="ChEBI" id="CHEBI:456216"/>
        <dbReference type="EC" id="7.1.2.2"/>
    </reaction>
</comment>
<dbReference type="AlphaFoldDB" id="A0AAD5VKD6"/>
<organism evidence="12 13">
    <name type="scientific">Leucocoprinus birnbaumii</name>
    <dbReference type="NCBI Taxonomy" id="56174"/>
    <lineage>
        <taxon>Eukaryota</taxon>
        <taxon>Fungi</taxon>
        <taxon>Dikarya</taxon>
        <taxon>Basidiomycota</taxon>
        <taxon>Agaricomycotina</taxon>
        <taxon>Agaricomycetes</taxon>
        <taxon>Agaricomycetidae</taxon>
        <taxon>Agaricales</taxon>
        <taxon>Agaricineae</taxon>
        <taxon>Agaricaceae</taxon>
        <taxon>Leucocoprinus</taxon>
    </lineage>
</organism>
<dbReference type="SMART" id="SM00554">
    <property type="entry name" value="FAS1"/>
    <property type="match status" value="2"/>
</dbReference>
<dbReference type="Gene3D" id="3.40.50.300">
    <property type="entry name" value="P-loop containing nucleotide triphosphate hydrolases"/>
    <property type="match status" value="1"/>
</dbReference>
<dbReference type="NCBIfam" id="NF003220">
    <property type="entry name" value="PRK04192.1"/>
    <property type="match status" value="1"/>
</dbReference>
<evidence type="ECO:0000256" key="2">
    <source>
        <dbReference type="ARBA" id="ARBA00012473"/>
    </source>
</evidence>
<dbReference type="InterPro" id="IPR024034">
    <property type="entry name" value="ATPase_F1/V1_b/a_C"/>
</dbReference>
<keyword evidence="6" id="KW-0067">ATP-binding</keyword>
<keyword evidence="3" id="KW-0813">Transport</keyword>
<dbReference type="SUPFAM" id="SSF52540">
    <property type="entry name" value="P-loop containing nucleoside triphosphate hydrolases"/>
    <property type="match status" value="1"/>
</dbReference>
<protein>
    <recommendedName>
        <fullName evidence="2">H(+)-transporting two-sector ATPase</fullName>
        <ecNumber evidence="2">7.1.2.2</ecNumber>
    </recommendedName>
</protein>
<dbReference type="PANTHER" id="PTHR43607">
    <property type="entry name" value="V-TYPE PROTON ATPASE CATALYTIC SUBUNIT A"/>
    <property type="match status" value="1"/>
</dbReference>
<feature type="domain" description="FAS1" evidence="11">
    <location>
        <begin position="611"/>
        <end position="802"/>
    </location>
</feature>
<evidence type="ECO:0000313" key="13">
    <source>
        <dbReference type="Proteomes" id="UP001213000"/>
    </source>
</evidence>
<comment type="similarity">
    <text evidence="1">Belongs to the ATPase alpha/beta chains family.</text>
</comment>
<feature type="domain" description="FAS1" evidence="11">
    <location>
        <begin position="806"/>
        <end position="996"/>
    </location>
</feature>
<dbReference type="InterPro" id="IPR005725">
    <property type="entry name" value="ATPase_V1-cplx_asu"/>
</dbReference>
<gene>
    <name evidence="12" type="ORF">NP233_g9670</name>
</gene>
<dbReference type="NCBIfam" id="TIGR01042">
    <property type="entry name" value="V-ATPase_V1_A"/>
    <property type="match status" value="1"/>
</dbReference>
<dbReference type="GO" id="GO:0016887">
    <property type="term" value="F:ATP hydrolysis activity"/>
    <property type="evidence" value="ECO:0007669"/>
    <property type="project" value="InterPro"/>
</dbReference>
<dbReference type="InterPro" id="IPR027417">
    <property type="entry name" value="P-loop_NTPase"/>
</dbReference>
<comment type="caution">
    <text evidence="12">The sequence shown here is derived from an EMBL/GenBank/DDBJ whole genome shotgun (WGS) entry which is preliminary data.</text>
</comment>
<dbReference type="CDD" id="cd18111">
    <property type="entry name" value="ATP-synt_V_A-type_alpha_C"/>
    <property type="match status" value="1"/>
</dbReference>
<dbReference type="EC" id="7.1.2.2" evidence="2"/>
<dbReference type="InterPro" id="IPR020003">
    <property type="entry name" value="ATPase_a/bsu_AS"/>
</dbReference>
<evidence type="ECO:0000256" key="8">
    <source>
        <dbReference type="ARBA" id="ARBA00023065"/>
    </source>
</evidence>
<accession>A0AAD5VKD6</accession>
<evidence type="ECO:0000256" key="5">
    <source>
        <dbReference type="ARBA" id="ARBA00022781"/>
    </source>
</evidence>
<dbReference type="SUPFAM" id="SSF47917">
    <property type="entry name" value="C-terminal domain of alpha and beta subunits of F1 ATP synthase"/>
    <property type="match status" value="1"/>
</dbReference>
<dbReference type="InterPro" id="IPR000782">
    <property type="entry name" value="FAS1_domain"/>
</dbReference>
<keyword evidence="4" id="KW-0547">Nucleotide-binding</keyword>
<feature type="region of interest" description="Disordered" evidence="10">
    <location>
        <begin position="1"/>
        <end position="26"/>
    </location>
</feature>
<dbReference type="InterPro" id="IPR022878">
    <property type="entry name" value="V-ATPase_asu"/>
</dbReference>
<dbReference type="FunFam" id="2.40.50.100:FF:000008">
    <property type="entry name" value="V-type proton ATPase catalytic subunit A"/>
    <property type="match status" value="1"/>
</dbReference>
<dbReference type="EMBL" id="JANIEX010000887">
    <property type="protein sequence ID" value="KAJ3562295.1"/>
    <property type="molecule type" value="Genomic_DNA"/>
</dbReference>
<keyword evidence="13" id="KW-1185">Reference proteome</keyword>
<dbReference type="FunFam" id="3.40.50.300:FF:000052">
    <property type="entry name" value="V-type proton ATPase catalytic subunit A"/>
    <property type="match status" value="1"/>
</dbReference>
<evidence type="ECO:0000256" key="10">
    <source>
        <dbReference type="SAM" id="MobiDB-lite"/>
    </source>
</evidence>
<evidence type="ECO:0000313" key="12">
    <source>
        <dbReference type="EMBL" id="KAJ3562295.1"/>
    </source>
</evidence>
<dbReference type="SUPFAM" id="SSF82153">
    <property type="entry name" value="FAS1 domain"/>
    <property type="match status" value="2"/>
</dbReference>
<feature type="compositionally biased region" description="Basic and acidic residues" evidence="10">
    <location>
        <begin position="1"/>
        <end position="11"/>
    </location>
</feature>
<evidence type="ECO:0000256" key="7">
    <source>
        <dbReference type="ARBA" id="ARBA00022967"/>
    </source>
</evidence>
<sequence length="1039" mass="116447">MSLSRREERRSSAPRSHGQHRRWHPAAAAGAHFPVSPLRSLTCFQSIQELSKSIYIPRGINTDALDRALKWDFKPANFKVGDHISGGDIYGGVYENSLVDNHKIMLPPRAMGTITHLAEAGSYAVDDVVLETEFEGKTTKHTMMQLWPVRAPRPVSEKQTADFPLLTGQRILDALFPCVQGGTTAIPGAFGCGKTVISQAISKFSNSDIIVYVGCGERGNEMAEVLMEFPELTMEIGDRQEPIMKRTTLVANTSNMPVAAREASIYTGITLSEYFRDQGSNVAMMADSTSRWAEALREISGRLAEMPADSGYPAYLGTKLASFYERTGKVVCLGNPQRQGTVSIVGAVSPPGGDFSDPVTSATLSIVQVFWGLDKKLAQRKHFPSVNWNLSYSKYTKVLEPYYEREEPGFVELRTKTKEILQKEEDLAEIVQLVGKSALGENDKITLEVARMLKDDFLQQNGMSEYDRYCPFYKTSAMLRNFVAFHDAAIKAVTQHDLTFSKIKDSAADIMFKLSQMKFESPSQGKEPIKQNSQIAWPRFPQHSISSVAMLFSVLLCFSSLVTASPTFGSWSRTMNPLSFISDQLPLNAITEHMKGTARDDIVFEEQHSKEGTMWEIIKENPRFTKLTKAIEFADAVKYFDDKDAEFTFFATPDWALSRGKGDCSFLSNLDSFTESDIAPLILSQGCHWYDALRASEQLDSVFNFFDDDDKKERRKKFLKKLVQAILAYEAIPEAVDSFSLGDNQTYPTVLTIPGVLESQPLRVRVGQRLFPPSTSINFLSKVVYPDVKAVNGIIHVVNAPVLPPLAGFQTLFLLPSQFSILTSAIQRAGLTDNVDLRYKEKEDGDGYELEGTSSLTLFAPTNSAFEHLPLNLRLFLFSPLGYKALRKVLQYHVVPGVVAHTDYLYNKSAHTDLGDKNSYTFSHGKVISDAHLELPTLLEDHHINLHVKKSEFTLPVPGPDKPTVVKTHVEVNHHEVLVSDVVTSNAAVHIVDRLLDPRHHHDHDHDHHDHHECHQRFCKAENSWEDWEDWLEDWAESA</sequence>
<dbReference type="GO" id="GO:0000329">
    <property type="term" value="C:fungal-type vacuole membrane"/>
    <property type="evidence" value="ECO:0007669"/>
    <property type="project" value="TreeGrafter"/>
</dbReference>
<evidence type="ECO:0000256" key="1">
    <source>
        <dbReference type="ARBA" id="ARBA00008936"/>
    </source>
</evidence>
<dbReference type="PANTHER" id="PTHR43607:SF1">
    <property type="entry name" value="H(+)-TRANSPORTING TWO-SECTOR ATPASE"/>
    <property type="match status" value="1"/>
</dbReference>
<dbReference type="InterPro" id="IPR000194">
    <property type="entry name" value="ATPase_F1/V1/A1_a/bsu_nucl-bd"/>
</dbReference>
<evidence type="ECO:0000256" key="3">
    <source>
        <dbReference type="ARBA" id="ARBA00022448"/>
    </source>
</evidence>
<evidence type="ECO:0000259" key="11">
    <source>
        <dbReference type="PROSITE" id="PS50213"/>
    </source>
</evidence>
<keyword evidence="5" id="KW-0375">Hydrogen ion transport</keyword>
<dbReference type="PROSITE" id="PS00152">
    <property type="entry name" value="ATPASE_ALPHA_BETA"/>
    <property type="match status" value="1"/>
</dbReference>
<dbReference type="GO" id="GO:0046034">
    <property type="term" value="P:ATP metabolic process"/>
    <property type="evidence" value="ECO:0007669"/>
    <property type="project" value="InterPro"/>
</dbReference>
<dbReference type="InterPro" id="IPR055190">
    <property type="entry name" value="ATP-synt_VA_C"/>
</dbReference>
<dbReference type="Pfam" id="PF22919">
    <property type="entry name" value="ATP-synt_VA_C"/>
    <property type="match status" value="1"/>
</dbReference>
<dbReference type="Pfam" id="PF16886">
    <property type="entry name" value="ATP-synt_ab_Xtn"/>
    <property type="match status" value="1"/>
</dbReference>
<evidence type="ECO:0000256" key="4">
    <source>
        <dbReference type="ARBA" id="ARBA00022741"/>
    </source>
</evidence>
<keyword evidence="7" id="KW-1278">Translocase</keyword>
<dbReference type="InterPro" id="IPR031686">
    <property type="entry name" value="ATP-synth_a_Xtn"/>
</dbReference>
<dbReference type="CDD" id="cd01134">
    <property type="entry name" value="V_A-ATPase_A"/>
    <property type="match status" value="1"/>
</dbReference>
<dbReference type="FunFam" id="1.10.1140.10:FF:000002">
    <property type="entry name" value="V-type proton ATPase catalytic subunit A"/>
    <property type="match status" value="1"/>
</dbReference>
<dbReference type="Gene3D" id="2.30.180.10">
    <property type="entry name" value="FAS1 domain"/>
    <property type="match status" value="2"/>
</dbReference>
<dbReference type="Proteomes" id="UP001213000">
    <property type="component" value="Unassembled WGS sequence"/>
</dbReference>
<reference evidence="12" key="1">
    <citation type="submission" date="2022-07" db="EMBL/GenBank/DDBJ databases">
        <title>Genome Sequence of Leucocoprinus birnbaumii.</title>
        <authorList>
            <person name="Buettner E."/>
        </authorList>
    </citation>
    <scope>NUCLEOTIDE SEQUENCE</scope>
    <source>
        <strain evidence="12">VT141</strain>
    </source>
</reference>
<dbReference type="Gene3D" id="1.10.1140.10">
    <property type="entry name" value="Bovine Mitochondrial F1-atpase, Atp Synthase Beta Chain, Chain D, domain 3"/>
    <property type="match status" value="1"/>
</dbReference>
<dbReference type="GO" id="GO:0046961">
    <property type="term" value="F:proton-transporting ATPase activity, rotational mechanism"/>
    <property type="evidence" value="ECO:0007669"/>
    <property type="project" value="InterPro"/>
</dbReference>
<evidence type="ECO:0000256" key="6">
    <source>
        <dbReference type="ARBA" id="ARBA00022840"/>
    </source>
</evidence>
<dbReference type="Gene3D" id="2.40.50.100">
    <property type="match status" value="1"/>
</dbReference>
<evidence type="ECO:0000256" key="9">
    <source>
        <dbReference type="ARBA" id="ARBA00048383"/>
    </source>
</evidence>
<keyword evidence="8" id="KW-0406">Ion transport</keyword>